<dbReference type="InterPro" id="IPR006015">
    <property type="entry name" value="Universal_stress_UspA"/>
</dbReference>
<comment type="caution">
    <text evidence="3">The sequence shown here is derived from an EMBL/GenBank/DDBJ whole genome shotgun (WGS) entry which is preliminary data.</text>
</comment>
<feature type="domain" description="UspA" evidence="2">
    <location>
        <begin position="1"/>
        <end position="140"/>
    </location>
</feature>
<keyword evidence="4" id="KW-1185">Reference proteome</keyword>
<accession>A0A7W2M1Z9</accession>
<dbReference type="RefSeq" id="WP_182201936.1">
    <property type="nucleotide sequence ID" value="NZ_JACGLT010000001.1"/>
</dbReference>
<feature type="domain" description="UspA" evidence="2">
    <location>
        <begin position="148"/>
        <end position="274"/>
    </location>
</feature>
<dbReference type="Pfam" id="PF00582">
    <property type="entry name" value="Usp"/>
    <property type="match status" value="2"/>
</dbReference>
<sequence length="276" mass="30921">MKKIIVPIDFSKYSEYALEAAAILAKKNNAEIFALHMLEMSDAILTASNDGPKPRVLFFLKIAQQKFDEFLSKDYLKGVQVTPIVKYSKVFSEVSEVAEEHQADLIVMGSHGVSGFTEVFVGSNTEKVVRHSKLPVLVIKQKPSNLNFETVIFPSDFTEKSVDVYKRVLNLLGETSNVHLLYVNVPGENFKSTTEMEKNVANFLMKAEGDMNNLNKVHYVSDYTIQQGIMNFSNLFGADLIVMPTHGRKGLAHFFEGSISEDLANRANLPVMTFKI</sequence>
<comment type="similarity">
    <text evidence="1">Belongs to the universal stress protein A family.</text>
</comment>
<name>A0A7W2M1Z9_9FLAO</name>
<dbReference type="InterPro" id="IPR014729">
    <property type="entry name" value="Rossmann-like_a/b/a_fold"/>
</dbReference>
<dbReference type="CDD" id="cd00293">
    <property type="entry name" value="USP-like"/>
    <property type="match status" value="2"/>
</dbReference>
<dbReference type="SUPFAM" id="SSF52402">
    <property type="entry name" value="Adenine nucleotide alpha hydrolases-like"/>
    <property type="match status" value="2"/>
</dbReference>
<evidence type="ECO:0000313" key="4">
    <source>
        <dbReference type="Proteomes" id="UP000541857"/>
    </source>
</evidence>
<evidence type="ECO:0000313" key="3">
    <source>
        <dbReference type="EMBL" id="MBA6151217.1"/>
    </source>
</evidence>
<dbReference type="InterPro" id="IPR006016">
    <property type="entry name" value="UspA"/>
</dbReference>
<dbReference type="PRINTS" id="PR01438">
    <property type="entry name" value="UNVRSLSTRESS"/>
</dbReference>
<organism evidence="3 4">
    <name type="scientific">Gelidibacter maritimus</name>
    <dbReference type="NCBI Taxonomy" id="2761487"/>
    <lineage>
        <taxon>Bacteria</taxon>
        <taxon>Pseudomonadati</taxon>
        <taxon>Bacteroidota</taxon>
        <taxon>Flavobacteriia</taxon>
        <taxon>Flavobacteriales</taxon>
        <taxon>Flavobacteriaceae</taxon>
        <taxon>Gelidibacter</taxon>
    </lineage>
</organism>
<proteinExistence type="inferred from homology"/>
<reference evidence="3 4" key="1">
    <citation type="submission" date="2020-07" db="EMBL/GenBank/DDBJ databases">
        <title>Bacterium isolated from marine sediment.</title>
        <authorList>
            <person name="Shang D."/>
        </authorList>
    </citation>
    <scope>NUCLEOTIDE SEQUENCE [LARGE SCALE GENOMIC DNA]</scope>
    <source>
        <strain evidence="3 4">F6074</strain>
    </source>
</reference>
<dbReference type="EMBL" id="JACGLT010000001">
    <property type="protein sequence ID" value="MBA6151217.1"/>
    <property type="molecule type" value="Genomic_DNA"/>
</dbReference>
<dbReference type="PANTHER" id="PTHR46268:SF6">
    <property type="entry name" value="UNIVERSAL STRESS PROTEIN UP12"/>
    <property type="match status" value="1"/>
</dbReference>
<evidence type="ECO:0000259" key="2">
    <source>
        <dbReference type="Pfam" id="PF00582"/>
    </source>
</evidence>
<dbReference type="AlphaFoldDB" id="A0A7W2M1Z9"/>
<evidence type="ECO:0000256" key="1">
    <source>
        <dbReference type="ARBA" id="ARBA00008791"/>
    </source>
</evidence>
<dbReference type="Proteomes" id="UP000541857">
    <property type="component" value="Unassembled WGS sequence"/>
</dbReference>
<dbReference type="PANTHER" id="PTHR46268">
    <property type="entry name" value="STRESS RESPONSE PROTEIN NHAX"/>
    <property type="match status" value="1"/>
</dbReference>
<gene>
    <name evidence="3" type="ORF">H3Z82_00595</name>
</gene>
<protein>
    <submittedName>
        <fullName evidence="3">Universal stress protein</fullName>
    </submittedName>
</protein>
<dbReference type="Gene3D" id="3.40.50.620">
    <property type="entry name" value="HUPs"/>
    <property type="match status" value="2"/>
</dbReference>